<dbReference type="EMBL" id="CM018044">
    <property type="protein sequence ID" value="KAA8529685.1"/>
    <property type="molecule type" value="Genomic_DNA"/>
</dbReference>
<feature type="coiled-coil region" evidence="1">
    <location>
        <begin position="417"/>
        <end position="518"/>
    </location>
</feature>
<feature type="region of interest" description="Disordered" evidence="2">
    <location>
        <begin position="35"/>
        <end position="55"/>
    </location>
</feature>
<dbReference type="OrthoDB" id="10255522at2759"/>
<accession>A0A5J5AF37</accession>
<dbReference type="Gene3D" id="1.10.287.2610">
    <property type="match status" value="1"/>
</dbReference>
<keyword evidence="1" id="KW-0175">Coiled coil</keyword>
<proteinExistence type="predicted"/>
<evidence type="ECO:0000313" key="3">
    <source>
        <dbReference type="EMBL" id="KAA8529685.1"/>
    </source>
</evidence>
<reference evidence="3 4" key="1">
    <citation type="submission" date="2019-09" db="EMBL/GenBank/DDBJ databases">
        <title>A chromosome-level genome assembly of the Chinese tupelo Nyssa sinensis.</title>
        <authorList>
            <person name="Yang X."/>
            <person name="Kang M."/>
            <person name="Yang Y."/>
            <person name="Xiong H."/>
            <person name="Wang M."/>
            <person name="Zhang Z."/>
            <person name="Wang Z."/>
            <person name="Wu H."/>
            <person name="Ma T."/>
            <person name="Liu J."/>
            <person name="Xi Z."/>
        </authorList>
    </citation>
    <scope>NUCLEOTIDE SEQUENCE [LARGE SCALE GENOMIC DNA]</scope>
    <source>
        <strain evidence="3">J267</strain>
        <tissue evidence="3">Leaf</tissue>
    </source>
</reference>
<dbReference type="Proteomes" id="UP000325577">
    <property type="component" value="Linkage Group LG20"/>
</dbReference>
<sequence>MEMSENYDKERVLGDAGAVENVGEEGFSNDFVHVESSAETSQVPPVADGAAGSADGGEVSVIIESVDVADSPDSVNQVEHVDQDNGVLVTTADSVQVDPDDVKVMDDGGKEDMFVDCPEELVVHDRVNPDNKETMTIPETEQPPDEKDDVQEIQTYELDNGRQVQDLMDELNHLQAMLEKTVGEKESFARKYEEEKEAFTKEVANLHHQLKALNEQQSLFTKDDGESVDHLRKAEIGEGEEKILVSDTPLREMMINECFKFLKSALDERLQTEGTCRELQAILFMKDQEIEDLHANIAEFSLSQDVVVSFLNSTQEGWSQSLKALSGFQLEKDQHIEAIAGRVLTSLATAVNQEELFDESVTGKMSHVEKSTSILIEKYNQFLSEMDLLRQCLTEGKQDHCVQDKLQTIIVAACDELIELRRKEVDLAQKISHLEDENVKLVEQLDKDGKMVEMANVEIGKLKVELEQEKTKYANTKEKLSLAVTKGKALVQQRDMLKQSLAEKTSELEKCLIELQEKSSALQVAELSKEELLKSENLATSLQEALSQKDAILEKCEEILSETGAPEELQSVNVTERIRWIVDERNVLNGVSLEFQKLSSALSLIQTTENVSSLDLESQVSWLVESFSRAQVEATRLQDEISRTKEAAHNDIDCLTTSLLAEIQEKNYLQEELEDLTLKYQGIVEKEHQVSLEKDLMVNMLLEASGITMDGQEEVNQPPSDVAMLIDKCFRKVKEERNAVSESSLVEAEMFERIQTLLYLRDQELMLCEKILEEEMLDRLEVKNLSSELRVISQELQALNDEKGSLHKDFERAEEKSALLREKLSMAVKKGKGLVQERENLKHLLDEKNAEIEKLELELQQQESAFGDCRDQLNKLSDDVERIPKLEADLVAMKDQRDQLEQFLMESNNMLQRVIDSIDSIALPLDSNFEEPVEKVEWLAGYLNECRVAKLRAEQELDKVEVETNTLASKLAEAYKTMKSLEDAMSLADNNISQLVEEKRALEISKTYVEQELQKAMEEASIQTGKFSEVCATRKSLEDALSLAENKISVLINEKEDAQISRAAAESEVEKVEEEVSIQTSKLAEAYRTIKVLEDALSQVETNVSLLSEEHNNAQVGRTNLENEIRKLKEEADSQTSKLADACSTIKRLEDALSKAETNISELVGEKKNAEQEVSTLNSKLNACLEELAGTHGSLESRSLELSGHLNSLQLFLKDETLFSLLRQSFERNFESLKNMDFLFEDIKGHFVEMGLEMLQNHSFAEDFYASKLVSAGFENIGNVEMHNGELNEADGDNIASYFTKAVEEFNMRNKILTDEAKGFFTCMNEFIAALSSKITGNKG</sequence>
<gene>
    <name evidence="3" type="ORF">F0562_034215</name>
</gene>
<protein>
    <submittedName>
        <fullName evidence="3">Uncharacterized protein</fullName>
    </submittedName>
</protein>
<dbReference type="PANTHER" id="PTHR43939:SF68">
    <property type="entry name" value="CENTROSOMAL PROTEIN OF 290 KDA-LIKE"/>
    <property type="match status" value="1"/>
</dbReference>
<keyword evidence="4" id="KW-1185">Reference proteome</keyword>
<organism evidence="3 4">
    <name type="scientific">Nyssa sinensis</name>
    <dbReference type="NCBI Taxonomy" id="561372"/>
    <lineage>
        <taxon>Eukaryota</taxon>
        <taxon>Viridiplantae</taxon>
        <taxon>Streptophyta</taxon>
        <taxon>Embryophyta</taxon>
        <taxon>Tracheophyta</taxon>
        <taxon>Spermatophyta</taxon>
        <taxon>Magnoliopsida</taxon>
        <taxon>eudicotyledons</taxon>
        <taxon>Gunneridae</taxon>
        <taxon>Pentapetalae</taxon>
        <taxon>asterids</taxon>
        <taxon>Cornales</taxon>
        <taxon>Nyssaceae</taxon>
        <taxon>Nyssa</taxon>
    </lineage>
</organism>
<evidence type="ECO:0000313" key="4">
    <source>
        <dbReference type="Proteomes" id="UP000325577"/>
    </source>
</evidence>
<name>A0A5J5AF37_9ASTE</name>
<evidence type="ECO:0000256" key="2">
    <source>
        <dbReference type="SAM" id="MobiDB-lite"/>
    </source>
</evidence>
<feature type="compositionally biased region" description="Low complexity" evidence="2">
    <location>
        <begin position="43"/>
        <end position="55"/>
    </location>
</feature>
<evidence type="ECO:0000256" key="1">
    <source>
        <dbReference type="SAM" id="Coils"/>
    </source>
</evidence>
<feature type="coiled-coil region" evidence="1">
    <location>
        <begin position="164"/>
        <end position="216"/>
    </location>
</feature>
<feature type="coiled-coil region" evidence="1">
    <location>
        <begin position="943"/>
        <end position="1187"/>
    </location>
</feature>
<feature type="coiled-coil region" evidence="1">
    <location>
        <begin position="782"/>
        <end position="872"/>
    </location>
</feature>
<dbReference type="PANTHER" id="PTHR43939">
    <property type="entry name" value="COILED-COIL DOMAIN-CONTAINING PROTEIN 158"/>
    <property type="match status" value="1"/>
</dbReference>